<dbReference type="GO" id="GO:0003887">
    <property type="term" value="F:DNA-directed DNA polymerase activity"/>
    <property type="evidence" value="ECO:0007669"/>
    <property type="project" value="UniProtKB-KW"/>
</dbReference>
<organism evidence="9 10">
    <name type="scientific">Caloramator mitchellensis</name>
    <dbReference type="NCBI Taxonomy" id="908809"/>
    <lineage>
        <taxon>Bacteria</taxon>
        <taxon>Bacillati</taxon>
        <taxon>Bacillota</taxon>
        <taxon>Clostridia</taxon>
        <taxon>Eubacteriales</taxon>
        <taxon>Clostridiaceae</taxon>
        <taxon>Caloramator</taxon>
    </lineage>
</organism>
<dbReference type="InterPro" id="IPR015199">
    <property type="entry name" value="DNA_pol_III_delta_C"/>
</dbReference>
<evidence type="ECO:0000313" key="10">
    <source>
        <dbReference type="Proteomes" id="UP000052015"/>
    </source>
</evidence>
<dbReference type="GO" id="GO:0003677">
    <property type="term" value="F:DNA binding"/>
    <property type="evidence" value="ECO:0007669"/>
    <property type="project" value="InterPro"/>
</dbReference>
<comment type="caution">
    <text evidence="9">The sequence shown here is derived from an EMBL/GenBank/DDBJ whole genome shotgun (WGS) entry which is preliminary data.</text>
</comment>
<dbReference type="OrthoDB" id="9810148at2"/>
<dbReference type="EC" id="2.7.7.7" evidence="1"/>
<gene>
    <name evidence="9" type="primary">holB</name>
    <name evidence="9" type="ORF">ABG79_01520</name>
</gene>
<protein>
    <recommendedName>
        <fullName evidence="2">DNA polymerase III subunit delta'</fullName>
        <ecNumber evidence="1">2.7.7.7</ecNumber>
    </recommendedName>
</protein>
<dbReference type="STRING" id="908809.ABG79_01520"/>
<sequence length="320" mass="37066">MLEVVGQQRLADIFYKIYKDGRLVNSYLLKGPDGIGKRDFALFMAGIILCRENRACGICSSCKKIESNNHPDLILFSKGNDTILVKDIEEIIDRINVKPYEGDKKVVIIENIENMRVEAQNKFLKTLEEPSDDTIIILTANHLNTVLETIISRCQIFTLQRAQNEDIEKYLIRKGVNEVKARAISKLSDGILGNAFKFLNKDYVELREQTIDIATKMHKYDGYELLELVNFFVDKKDSIVDILDILAYWYRDILMYKIMLNKEVLINEDYSDIIINESKLLSLNKIYKIIDNISEAKKQLNFNANFQLTFEVMLLNIQED</sequence>
<keyword evidence="5" id="KW-0235">DNA replication</keyword>
<evidence type="ECO:0000256" key="1">
    <source>
        <dbReference type="ARBA" id="ARBA00012417"/>
    </source>
</evidence>
<keyword evidence="4 9" id="KW-0548">Nucleotidyltransferase</keyword>
<dbReference type="InterPro" id="IPR050238">
    <property type="entry name" value="DNA_Rep/Repair_Clamp_Loader"/>
</dbReference>
<dbReference type="PANTHER" id="PTHR11669:SF8">
    <property type="entry name" value="DNA POLYMERASE III SUBUNIT DELTA"/>
    <property type="match status" value="1"/>
</dbReference>
<dbReference type="GO" id="GO:0006261">
    <property type="term" value="P:DNA-templated DNA replication"/>
    <property type="evidence" value="ECO:0007669"/>
    <property type="project" value="TreeGrafter"/>
</dbReference>
<evidence type="ECO:0000256" key="3">
    <source>
        <dbReference type="ARBA" id="ARBA00022679"/>
    </source>
</evidence>
<dbReference type="AlphaFoldDB" id="A0A0R3JTB6"/>
<dbReference type="SUPFAM" id="SSF52540">
    <property type="entry name" value="P-loop containing nucleoside triphosphate hydrolases"/>
    <property type="match status" value="1"/>
</dbReference>
<keyword evidence="3 9" id="KW-0808">Transferase</keyword>
<dbReference type="InterPro" id="IPR008921">
    <property type="entry name" value="DNA_pol3_clamp-load_cplx_C"/>
</dbReference>
<dbReference type="Proteomes" id="UP000052015">
    <property type="component" value="Unassembled WGS sequence"/>
</dbReference>
<dbReference type="EMBL" id="LKHP01000007">
    <property type="protein sequence ID" value="KRQ86768.1"/>
    <property type="molecule type" value="Genomic_DNA"/>
</dbReference>
<evidence type="ECO:0000256" key="4">
    <source>
        <dbReference type="ARBA" id="ARBA00022695"/>
    </source>
</evidence>
<feature type="domain" description="DNA polymerase III delta subunit C-terminal" evidence="8">
    <location>
        <begin position="205"/>
        <end position="318"/>
    </location>
</feature>
<evidence type="ECO:0000256" key="5">
    <source>
        <dbReference type="ARBA" id="ARBA00022705"/>
    </source>
</evidence>
<evidence type="ECO:0000313" key="9">
    <source>
        <dbReference type="EMBL" id="KRQ86768.1"/>
    </source>
</evidence>
<keyword evidence="6" id="KW-0239">DNA-directed DNA polymerase</keyword>
<dbReference type="PANTHER" id="PTHR11669">
    <property type="entry name" value="REPLICATION FACTOR C / DNA POLYMERASE III GAMMA-TAU SUBUNIT"/>
    <property type="match status" value="1"/>
</dbReference>
<dbReference type="NCBIfam" id="TIGR00678">
    <property type="entry name" value="holB"/>
    <property type="match status" value="1"/>
</dbReference>
<dbReference type="GO" id="GO:0008408">
    <property type="term" value="F:3'-5' exonuclease activity"/>
    <property type="evidence" value="ECO:0007669"/>
    <property type="project" value="InterPro"/>
</dbReference>
<dbReference type="SUPFAM" id="SSF48019">
    <property type="entry name" value="post-AAA+ oligomerization domain-like"/>
    <property type="match status" value="1"/>
</dbReference>
<dbReference type="Pfam" id="PF13177">
    <property type="entry name" value="DNA_pol3_delta2"/>
    <property type="match status" value="1"/>
</dbReference>
<dbReference type="Pfam" id="PF09115">
    <property type="entry name" value="DNApol3-delta_C"/>
    <property type="match status" value="1"/>
</dbReference>
<dbReference type="InterPro" id="IPR004622">
    <property type="entry name" value="DNA_pol_HolB"/>
</dbReference>
<evidence type="ECO:0000259" key="8">
    <source>
        <dbReference type="Pfam" id="PF09115"/>
    </source>
</evidence>
<accession>A0A0R3JTB6</accession>
<dbReference type="InterPro" id="IPR027417">
    <property type="entry name" value="P-loop_NTPase"/>
</dbReference>
<dbReference type="GO" id="GO:0009360">
    <property type="term" value="C:DNA polymerase III complex"/>
    <property type="evidence" value="ECO:0007669"/>
    <property type="project" value="InterPro"/>
</dbReference>
<name>A0A0R3JTB6_CALMK</name>
<comment type="catalytic activity">
    <reaction evidence="7">
        <text>DNA(n) + a 2'-deoxyribonucleoside 5'-triphosphate = DNA(n+1) + diphosphate</text>
        <dbReference type="Rhea" id="RHEA:22508"/>
        <dbReference type="Rhea" id="RHEA-COMP:17339"/>
        <dbReference type="Rhea" id="RHEA-COMP:17340"/>
        <dbReference type="ChEBI" id="CHEBI:33019"/>
        <dbReference type="ChEBI" id="CHEBI:61560"/>
        <dbReference type="ChEBI" id="CHEBI:173112"/>
        <dbReference type="EC" id="2.7.7.7"/>
    </reaction>
</comment>
<dbReference type="RefSeq" id="WP_160318230.1">
    <property type="nucleotide sequence ID" value="NZ_LKHP01000007.1"/>
</dbReference>
<dbReference type="Gene3D" id="3.40.50.300">
    <property type="entry name" value="P-loop containing nucleotide triphosphate hydrolases"/>
    <property type="match status" value="1"/>
</dbReference>
<reference evidence="9 10" key="1">
    <citation type="submission" date="2015-09" db="EMBL/GenBank/DDBJ databases">
        <title>Draft genome sequence of a Caloramator mitchellensis, a moderate thermophile from the Great Artesian Basin of Australia.</title>
        <authorList>
            <person name="Patel B.K."/>
        </authorList>
    </citation>
    <scope>NUCLEOTIDE SEQUENCE [LARGE SCALE GENOMIC DNA]</scope>
    <source>
        <strain evidence="9 10">VF08</strain>
    </source>
</reference>
<evidence type="ECO:0000256" key="6">
    <source>
        <dbReference type="ARBA" id="ARBA00022932"/>
    </source>
</evidence>
<evidence type="ECO:0000256" key="7">
    <source>
        <dbReference type="ARBA" id="ARBA00049244"/>
    </source>
</evidence>
<evidence type="ECO:0000256" key="2">
    <source>
        <dbReference type="ARBA" id="ARBA00014363"/>
    </source>
</evidence>
<keyword evidence="10" id="KW-1185">Reference proteome</keyword>
<proteinExistence type="predicted"/>